<evidence type="ECO:0000259" key="2">
    <source>
        <dbReference type="Pfam" id="PF07833"/>
    </source>
</evidence>
<dbReference type="InterPro" id="IPR036582">
    <property type="entry name" value="Mao_N_sf"/>
</dbReference>
<reference evidence="3" key="1">
    <citation type="submission" date="2022-05" db="EMBL/GenBank/DDBJ databases">
        <title>Novel bacterial taxa in a minimal lignocellulolytic consortium and its capacity to transform plastics disclosed by genome-resolved metagenomics.</title>
        <authorList>
            <person name="Rodriguez C.A.D."/>
            <person name="Diaz-Garcia L."/>
            <person name="Herrera K."/>
            <person name="Tarazona N.A."/>
            <person name="Sproer C."/>
            <person name="Overmann J."/>
            <person name="Jimenez D.J."/>
        </authorList>
    </citation>
    <scope>NUCLEOTIDE SEQUENCE</scope>
    <source>
        <strain evidence="3">MAG5</strain>
    </source>
</reference>
<dbReference type="CDD" id="cd14789">
    <property type="entry name" value="Tiki"/>
    <property type="match status" value="1"/>
</dbReference>
<dbReference type="InterPro" id="IPR002816">
    <property type="entry name" value="TraB/PrgY/GumN_fam"/>
</dbReference>
<dbReference type="Gene3D" id="3.30.457.10">
    <property type="entry name" value="Copper amine oxidase-like, N-terminal domain"/>
    <property type="match status" value="1"/>
</dbReference>
<feature type="domain" description="Copper amine oxidase-like N-terminal" evidence="2">
    <location>
        <begin position="38"/>
        <end position="143"/>
    </location>
</feature>
<dbReference type="Proteomes" id="UP001056756">
    <property type="component" value="Chromosome"/>
</dbReference>
<dbReference type="InterPro" id="IPR047111">
    <property type="entry name" value="YbaP-like"/>
</dbReference>
<dbReference type="Pfam" id="PF01963">
    <property type="entry name" value="TraB_PrgY_gumN"/>
    <property type="match status" value="1"/>
</dbReference>
<keyword evidence="1" id="KW-0732">Signal</keyword>
<evidence type="ECO:0000313" key="4">
    <source>
        <dbReference type="Proteomes" id="UP001056756"/>
    </source>
</evidence>
<organism evidence="3 4">
    <name type="scientific">Candidatus Pristimantibacillus lignocellulolyticus</name>
    <dbReference type="NCBI Taxonomy" id="2994561"/>
    <lineage>
        <taxon>Bacteria</taxon>
        <taxon>Bacillati</taxon>
        <taxon>Bacillota</taxon>
        <taxon>Bacilli</taxon>
        <taxon>Bacillales</taxon>
        <taxon>Paenibacillaceae</taxon>
        <taxon>Candidatus Pristimantibacillus</taxon>
    </lineage>
</organism>
<protein>
    <submittedName>
        <fullName evidence="3">TraB/GumN family protein</fullName>
    </submittedName>
</protein>
<dbReference type="InterPro" id="IPR012854">
    <property type="entry name" value="Cu_amine_oxidase-like_N"/>
</dbReference>
<proteinExistence type="predicted"/>
<accession>A0A9J6ZH81</accession>
<dbReference type="PANTHER" id="PTHR40590">
    <property type="entry name" value="CYTOPLASMIC PROTEIN-RELATED"/>
    <property type="match status" value="1"/>
</dbReference>
<dbReference type="PANTHER" id="PTHR40590:SF1">
    <property type="entry name" value="CYTOPLASMIC PROTEIN"/>
    <property type="match status" value="1"/>
</dbReference>
<dbReference type="SUPFAM" id="SSF55383">
    <property type="entry name" value="Copper amine oxidase, domain N"/>
    <property type="match status" value="1"/>
</dbReference>
<name>A0A9J6ZH81_9BACL</name>
<dbReference type="Pfam" id="PF07833">
    <property type="entry name" value="Cu_amine_oxidN1"/>
    <property type="match status" value="1"/>
</dbReference>
<evidence type="ECO:0000313" key="3">
    <source>
        <dbReference type="EMBL" id="URN95546.1"/>
    </source>
</evidence>
<feature type="signal peptide" evidence="1">
    <location>
        <begin position="1"/>
        <end position="25"/>
    </location>
</feature>
<dbReference type="KEGG" id="plig:NAG76_04695"/>
<dbReference type="EMBL" id="CP097899">
    <property type="protein sequence ID" value="URN95546.1"/>
    <property type="molecule type" value="Genomic_DNA"/>
</dbReference>
<feature type="chain" id="PRO_5039922041" evidence="1">
    <location>
        <begin position="26"/>
        <end position="424"/>
    </location>
</feature>
<gene>
    <name evidence="3" type="ORF">NAG76_04695</name>
</gene>
<sequence>MKKIISLFVALVMVFVLTTGTQAQAAGTANDKAISVSLNGEKVQFGENGPIIEKGTTLVPARKIFETLGYDVSWDKENEVVLAEKYGLSVALQIGNLTAYINGIEVELAAAPKVYNNTTYVPLRFISETIGFNVEWQGATGSILLTKEYSKGYIWKVEKDGVEVHLLGSIHMGDEKMYPLRDEIEQAFDNSDHLVVEVNIAEGPDEKTAAEIQAMQVYSDGTTLKDHVSAETYARLQSFLVELDLPTNSYDTFKPWAIYLDMANYVSLSSGYQGGLGIDMYYLSRAQLANKPILELESYKSQLNIFDSYSKELQEQQVNEVLDGIFGITETTAETDTSLDALANLWIQGDDAGLEELVASVEESPELYEKLLTNRHTGMLEKIEGYLGNEKKESYFVVVGYLHMLGKDGLITQLKEKGYTVTRI</sequence>
<dbReference type="AlphaFoldDB" id="A0A9J6ZH81"/>
<evidence type="ECO:0000256" key="1">
    <source>
        <dbReference type="SAM" id="SignalP"/>
    </source>
</evidence>